<dbReference type="InterPro" id="IPR053378">
    <property type="entry name" value="Prenyl_diphosphate_synthase"/>
</dbReference>
<evidence type="ECO:0000256" key="11">
    <source>
        <dbReference type="ARBA" id="ARBA00049399"/>
    </source>
</evidence>
<comment type="cofactor">
    <cofactor evidence="1">
        <name>Mg(2+)</name>
        <dbReference type="ChEBI" id="CHEBI:18420"/>
    </cofactor>
</comment>
<dbReference type="NCBIfam" id="NF045485">
    <property type="entry name" value="FPPsyn"/>
    <property type="match status" value="1"/>
</dbReference>
<dbReference type="AlphaFoldDB" id="A0A378M9Y7"/>
<comment type="similarity">
    <text evidence="2 12">Belongs to the FPP/GGPP synthase family.</text>
</comment>
<keyword evidence="7" id="KW-0460">Magnesium</keyword>
<dbReference type="InterPro" id="IPR033749">
    <property type="entry name" value="Polyprenyl_synt_CS"/>
</dbReference>
<protein>
    <recommendedName>
        <fullName evidence="4">Farnesyl diphosphate synthase</fullName>
        <ecNumber evidence="3">2.5.1.10</ecNumber>
    </recommendedName>
    <alternativeName>
        <fullName evidence="10">(2E,6E)-farnesyl diphosphate synthase</fullName>
    </alternativeName>
    <alternativeName>
        <fullName evidence="9">Geranyltranstransferase</fullName>
    </alternativeName>
</protein>
<evidence type="ECO:0000256" key="5">
    <source>
        <dbReference type="ARBA" id="ARBA00022679"/>
    </source>
</evidence>
<sequence length="293" mass="31755">MQPLEQFLKTSKQLVDEQLLAEVDARAITPTLKKAMRYSLEAGGKRIRPILLFATLISLRTELEKGKKTAAALEMIHTYSLIHDDLPAMDNDDYRRGKLTNHKVFGDATAILAGDGLLTLAFSLLSEEEALPAESRVKLIQLFAEHAGPEGMVAGQQADIEAEDRSVTLEELAAIHRKKTGALLKSAVLAGAIIANADAETYEKLNIYADDIGVAFQIADDILDVVGDEQKLGKKIGMDAIMHKSTYPGLLTLVGAQEALNDHVSRAKEAVSGLSLTSNYLVELADLIAGRDH</sequence>
<evidence type="ECO:0000256" key="6">
    <source>
        <dbReference type="ARBA" id="ARBA00022723"/>
    </source>
</evidence>
<evidence type="ECO:0000256" key="10">
    <source>
        <dbReference type="ARBA" id="ARBA00032873"/>
    </source>
</evidence>
<gene>
    <name evidence="13" type="ORF">NCTC10815_00426</name>
</gene>
<dbReference type="EC" id="2.5.1.10" evidence="3"/>
<dbReference type="SUPFAM" id="SSF48576">
    <property type="entry name" value="Terpenoid synthases"/>
    <property type="match status" value="1"/>
</dbReference>
<evidence type="ECO:0000256" key="12">
    <source>
        <dbReference type="RuleBase" id="RU004466"/>
    </source>
</evidence>
<organism evidence="13 14">
    <name type="scientific">Listeria grayi</name>
    <name type="common">Listeria murrayi</name>
    <dbReference type="NCBI Taxonomy" id="1641"/>
    <lineage>
        <taxon>Bacteria</taxon>
        <taxon>Bacillati</taxon>
        <taxon>Bacillota</taxon>
        <taxon>Bacilli</taxon>
        <taxon>Bacillales</taxon>
        <taxon>Listeriaceae</taxon>
        <taxon>Listeria</taxon>
    </lineage>
</organism>
<dbReference type="GO" id="GO:0046872">
    <property type="term" value="F:metal ion binding"/>
    <property type="evidence" value="ECO:0007669"/>
    <property type="project" value="UniProtKB-KW"/>
</dbReference>
<dbReference type="Gene3D" id="1.10.600.10">
    <property type="entry name" value="Farnesyl Diphosphate Synthase"/>
    <property type="match status" value="1"/>
</dbReference>
<evidence type="ECO:0000256" key="4">
    <source>
        <dbReference type="ARBA" id="ARBA00015100"/>
    </source>
</evidence>
<accession>A0A378M9Y7</accession>
<name>A0A378M9Y7_LISGR</name>
<evidence type="ECO:0000256" key="7">
    <source>
        <dbReference type="ARBA" id="ARBA00022842"/>
    </source>
</evidence>
<dbReference type="PANTHER" id="PTHR43281:SF1">
    <property type="entry name" value="FARNESYL DIPHOSPHATE SYNTHASE"/>
    <property type="match status" value="1"/>
</dbReference>
<dbReference type="EMBL" id="UGPG01000001">
    <property type="protein sequence ID" value="STY43141.1"/>
    <property type="molecule type" value="Genomic_DNA"/>
</dbReference>
<evidence type="ECO:0000313" key="13">
    <source>
        <dbReference type="EMBL" id="STY43141.1"/>
    </source>
</evidence>
<evidence type="ECO:0000256" key="1">
    <source>
        <dbReference type="ARBA" id="ARBA00001946"/>
    </source>
</evidence>
<dbReference type="InterPro" id="IPR008949">
    <property type="entry name" value="Isoprenoid_synthase_dom_sf"/>
</dbReference>
<evidence type="ECO:0000256" key="8">
    <source>
        <dbReference type="ARBA" id="ARBA00023229"/>
    </source>
</evidence>
<dbReference type="GO" id="GO:0016114">
    <property type="term" value="P:terpenoid biosynthetic process"/>
    <property type="evidence" value="ECO:0007669"/>
    <property type="project" value="UniProtKB-ARBA"/>
</dbReference>
<dbReference type="Pfam" id="PF00348">
    <property type="entry name" value="polyprenyl_synt"/>
    <property type="match status" value="1"/>
</dbReference>
<dbReference type="SFLD" id="SFLDS00005">
    <property type="entry name" value="Isoprenoid_Synthase_Type_I"/>
    <property type="match status" value="1"/>
</dbReference>
<dbReference type="FunFam" id="1.10.600.10:FF:000001">
    <property type="entry name" value="Geranylgeranyl diphosphate synthase"/>
    <property type="match status" value="1"/>
</dbReference>
<dbReference type="CDD" id="cd00685">
    <property type="entry name" value="Trans_IPPS_HT"/>
    <property type="match status" value="1"/>
</dbReference>
<evidence type="ECO:0000256" key="9">
    <source>
        <dbReference type="ARBA" id="ARBA00032380"/>
    </source>
</evidence>
<dbReference type="RefSeq" id="WP_115345571.1">
    <property type="nucleotide sequence ID" value="NZ_UGPG01000001.1"/>
</dbReference>
<evidence type="ECO:0000256" key="2">
    <source>
        <dbReference type="ARBA" id="ARBA00006706"/>
    </source>
</evidence>
<comment type="catalytic activity">
    <reaction evidence="11">
        <text>isopentenyl diphosphate + (2E)-geranyl diphosphate = (2E,6E)-farnesyl diphosphate + diphosphate</text>
        <dbReference type="Rhea" id="RHEA:19361"/>
        <dbReference type="ChEBI" id="CHEBI:33019"/>
        <dbReference type="ChEBI" id="CHEBI:58057"/>
        <dbReference type="ChEBI" id="CHEBI:128769"/>
        <dbReference type="ChEBI" id="CHEBI:175763"/>
        <dbReference type="EC" id="2.5.1.10"/>
    </reaction>
</comment>
<evidence type="ECO:0000256" key="3">
    <source>
        <dbReference type="ARBA" id="ARBA00012439"/>
    </source>
</evidence>
<dbReference type="PROSITE" id="PS00723">
    <property type="entry name" value="POLYPRENYL_SYNTHASE_1"/>
    <property type="match status" value="1"/>
</dbReference>
<keyword evidence="6" id="KW-0479">Metal-binding</keyword>
<keyword evidence="5 12" id="KW-0808">Transferase</keyword>
<keyword evidence="8" id="KW-0414">Isoprene biosynthesis</keyword>
<evidence type="ECO:0000313" key="14">
    <source>
        <dbReference type="Proteomes" id="UP000254879"/>
    </source>
</evidence>
<dbReference type="GO" id="GO:0004337">
    <property type="term" value="F:(2E,6E)-farnesyl diphosphate synthase activity"/>
    <property type="evidence" value="ECO:0007669"/>
    <property type="project" value="UniProtKB-EC"/>
</dbReference>
<dbReference type="PROSITE" id="PS00444">
    <property type="entry name" value="POLYPRENYL_SYNTHASE_2"/>
    <property type="match status" value="1"/>
</dbReference>
<proteinExistence type="inferred from homology"/>
<dbReference type="InterPro" id="IPR000092">
    <property type="entry name" value="Polyprenyl_synt"/>
</dbReference>
<reference evidence="13 14" key="1">
    <citation type="submission" date="2018-06" db="EMBL/GenBank/DDBJ databases">
        <authorList>
            <consortium name="Pathogen Informatics"/>
            <person name="Doyle S."/>
        </authorList>
    </citation>
    <scope>NUCLEOTIDE SEQUENCE [LARGE SCALE GENOMIC DNA]</scope>
    <source>
        <strain evidence="14">NCTC 10815</strain>
    </source>
</reference>
<dbReference type="Proteomes" id="UP000254879">
    <property type="component" value="Unassembled WGS sequence"/>
</dbReference>
<dbReference type="SFLD" id="SFLDG01017">
    <property type="entry name" value="Polyprenyl_Transferase_Like"/>
    <property type="match status" value="1"/>
</dbReference>
<dbReference type="PANTHER" id="PTHR43281">
    <property type="entry name" value="FARNESYL DIPHOSPHATE SYNTHASE"/>
    <property type="match status" value="1"/>
</dbReference>
<dbReference type="GO" id="GO:0005737">
    <property type="term" value="C:cytoplasm"/>
    <property type="evidence" value="ECO:0007669"/>
    <property type="project" value="UniProtKB-ARBA"/>
</dbReference>